<organism evidence="1 2">
    <name type="scientific">Araneus ventricosus</name>
    <name type="common">Orbweaver spider</name>
    <name type="synonym">Epeira ventricosa</name>
    <dbReference type="NCBI Taxonomy" id="182803"/>
    <lineage>
        <taxon>Eukaryota</taxon>
        <taxon>Metazoa</taxon>
        <taxon>Ecdysozoa</taxon>
        <taxon>Arthropoda</taxon>
        <taxon>Chelicerata</taxon>
        <taxon>Arachnida</taxon>
        <taxon>Araneae</taxon>
        <taxon>Araneomorphae</taxon>
        <taxon>Entelegynae</taxon>
        <taxon>Araneoidea</taxon>
        <taxon>Araneidae</taxon>
        <taxon>Araneus</taxon>
    </lineage>
</organism>
<dbReference type="AlphaFoldDB" id="A0A4Y2WHK3"/>
<proteinExistence type="predicted"/>
<sequence>MFLLLAEGKGSETPHTYPAAYLSLSSLWQKVSPKHINHVSHTSRMQAQDISFTFLTLAEGKPKTLLYPQGNRDSAYFPVASYPCSRDVSLWDNLL</sequence>
<gene>
    <name evidence="1" type="ORF">AVEN_193463_1</name>
</gene>
<evidence type="ECO:0000313" key="2">
    <source>
        <dbReference type="Proteomes" id="UP000499080"/>
    </source>
</evidence>
<protein>
    <submittedName>
        <fullName evidence="1">Uncharacterized protein</fullName>
    </submittedName>
</protein>
<dbReference type="Proteomes" id="UP000499080">
    <property type="component" value="Unassembled WGS sequence"/>
</dbReference>
<keyword evidence="2" id="KW-1185">Reference proteome</keyword>
<name>A0A4Y2WHK3_ARAVE</name>
<reference evidence="1 2" key="1">
    <citation type="journal article" date="2019" name="Sci. Rep.">
        <title>Orb-weaving spider Araneus ventricosus genome elucidates the spidroin gene catalogue.</title>
        <authorList>
            <person name="Kono N."/>
            <person name="Nakamura H."/>
            <person name="Ohtoshi R."/>
            <person name="Moran D.A.P."/>
            <person name="Shinohara A."/>
            <person name="Yoshida Y."/>
            <person name="Fujiwara M."/>
            <person name="Mori M."/>
            <person name="Tomita M."/>
            <person name="Arakawa K."/>
        </authorList>
    </citation>
    <scope>NUCLEOTIDE SEQUENCE [LARGE SCALE GENOMIC DNA]</scope>
</reference>
<evidence type="ECO:0000313" key="1">
    <source>
        <dbReference type="EMBL" id="GBO36086.1"/>
    </source>
</evidence>
<accession>A0A4Y2WHK3</accession>
<dbReference type="EMBL" id="BGPR01060158">
    <property type="protein sequence ID" value="GBO36086.1"/>
    <property type="molecule type" value="Genomic_DNA"/>
</dbReference>
<feature type="non-terminal residue" evidence="1">
    <location>
        <position position="95"/>
    </location>
</feature>
<comment type="caution">
    <text evidence="1">The sequence shown here is derived from an EMBL/GenBank/DDBJ whole genome shotgun (WGS) entry which is preliminary data.</text>
</comment>